<organism evidence="8 9">
    <name type="scientific">Oceanospirillum multiglobuliferum</name>
    <dbReference type="NCBI Taxonomy" id="64969"/>
    <lineage>
        <taxon>Bacteria</taxon>
        <taxon>Pseudomonadati</taxon>
        <taxon>Pseudomonadota</taxon>
        <taxon>Gammaproteobacteria</taxon>
        <taxon>Oceanospirillales</taxon>
        <taxon>Oceanospirillaceae</taxon>
        <taxon>Oceanospirillum</taxon>
    </lineage>
</organism>
<proteinExistence type="inferred from homology"/>
<dbReference type="SUPFAM" id="SSF47819">
    <property type="entry name" value="HRDC-like"/>
    <property type="match status" value="2"/>
</dbReference>
<dbReference type="SUPFAM" id="SSF53098">
    <property type="entry name" value="Ribonuclease H-like"/>
    <property type="match status" value="1"/>
</dbReference>
<evidence type="ECO:0000313" key="9">
    <source>
        <dbReference type="Proteomes" id="UP000191418"/>
    </source>
</evidence>
<dbReference type="InterPro" id="IPR036397">
    <property type="entry name" value="RNaseH_sf"/>
</dbReference>
<feature type="domain" description="HRDC" evidence="7">
    <location>
        <begin position="223"/>
        <end position="303"/>
    </location>
</feature>
<comment type="subcellular location">
    <subcellularLocation>
        <location evidence="6">Cytoplasm</location>
    </subcellularLocation>
</comment>
<dbReference type="SMART" id="SM00474">
    <property type="entry name" value="35EXOc"/>
    <property type="match status" value="1"/>
</dbReference>
<dbReference type="GO" id="GO:0033890">
    <property type="term" value="F:ribonuclease D activity"/>
    <property type="evidence" value="ECO:0007669"/>
    <property type="project" value="UniProtKB-UniRule"/>
</dbReference>
<dbReference type="HAMAP" id="MF_01899">
    <property type="entry name" value="RNase_D"/>
    <property type="match status" value="1"/>
</dbReference>
<comment type="similarity">
    <text evidence="6">Belongs to the RNase D family.</text>
</comment>
<dbReference type="Proteomes" id="UP000191418">
    <property type="component" value="Unassembled WGS sequence"/>
</dbReference>
<evidence type="ECO:0000256" key="5">
    <source>
        <dbReference type="ARBA" id="ARBA00022839"/>
    </source>
</evidence>
<evidence type="ECO:0000256" key="2">
    <source>
        <dbReference type="ARBA" id="ARBA00022694"/>
    </source>
</evidence>
<evidence type="ECO:0000313" key="8">
    <source>
        <dbReference type="EMBL" id="OPX55964.1"/>
    </source>
</evidence>
<keyword evidence="2 6" id="KW-0819">tRNA processing</keyword>
<evidence type="ECO:0000256" key="4">
    <source>
        <dbReference type="ARBA" id="ARBA00022801"/>
    </source>
</evidence>
<dbReference type="InterPro" id="IPR048579">
    <property type="entry name" value="RNAseD_HRDC_C"/>
</dbReference>
<dbReference type="GO" id="GO:0005737">
    <property type="term" value="C:cytoplasm"/>
    <property type="evidence" value="ECO:0007669"/>
    <property type="project" value="UniProtKB-SubCell"/>
</dbReference>
<keyword evidence="1 6" id="KW-0963">Cytoplasm</keyword>
<protein>
    <recommendedName>
        <fullName evidence="6">Ribonuclease D</fullName>
        <shortName evidence="6">RNase D</shortName>
        <ecNumber evidence="6">3.1.13.5</ecNumber>
    </recommendedName>
</protein>
<dbReference type="GO" id="GO:0003676">
    <property type="term" value="F:nucleic acid binding"/>
    <property type="evidence" value="ECO:0007669"/>
    <property type="project" value="InterPro"/>
</dbReference>
<dbReference type="PANTHER" id="PTHR47649">
    <property type="entry name" value="RIBONUCLEASE D"/>
    <property type="match status" value="1"/>
</dbReference>
<comment type="cofactor">
    <cofactor evidence="6">
        <name>a divalent metal cation</name>
        <dbReference type="ChEBI" id="CHEBI:60240"/>
    </cofactor>
</comment>
<dbReference type="EC" id="3.1.13.5" evidence="6"/>
<dbReference type="InterPro" id="IPR044876">
    <property type="entry name" value="HRDC_dom_sf"/>
</dbReference>
<dbReference type="Gene3D" id="3.30.420.10">
    <property type="entry name" value="Ribonuclease H-like superfamily/Ribonuclease H"/>
    <property type="match status" value="1"/>
</dbReference>
<dbReference type="Pfam" id="PF01612">
    <property type="entry name" value="DNA_pol_A_exo1"/>
    <property type="match status" value="1"/>
</dbReference>
<comment type="caution">
    <text evidence="8">The sequence shown here is derived from an EMBL/GenBank/DDBJ whole genome shotgun (WGS) entry which is preliminary data.</text>
</comment>
<dbReference type="InterPro" id="IPR012337">
    <property type="entry name" value="RNaseH-like_sf"/>
</dbReference>
<dbReference type="Gene3D" id="1.10.150.80">
    <property type="entry name" value="HRDC domain"/>
    <property type="match status" value="2"/>
</dbReference>
<sequence length="388" mass="45005">MPAQSLTPADEQAIAYRFIADDQLLATCCQQWLNCDFIALDTEFIRVDTYYPKAALIQIQDAEHCWLIDPLKITDWQPFAALLTSEQVLKVLHACSEDLEVFRSLTGVVPAPLMDSQVALAFMGETLSVGYQRMVATWLNIDLHKEETRSDWLQRPLTDSQCAYAAADVHYLYQIWPLIKKQLEDCNRYTWCKLDCEQISQQALLPPDDEFYFLRIKQAWKLSQEKLAVLQDITCWREQQVRLRDIPRSRLLSDNQLWLLAYKLPTNLFELSKIEGLRPSLIKREGNEILDIIEHSRTRSQATWPDSIPSPIGQPYRDWSKALKKKVREIADNQDLPPELLVRKRQVEQVLNKAIRGELNQIPAEWTGWRESIVAQPLFALLNKLASR</sequence>
<dbReference type="GO" id="GO:0008408">
    <property type="term" value="F:3'-5' exonuclease activity"/>
    <property type="evidence" value="ECO:0007669"/>
    <property type="project" value="InterPro"/>
</dbReference>
<evidence type="ECO:0000256" key="3">
    <source>
        <dbReference type="ARBA" id="ARBA00022722"/>
    </source>
</evidence>
<dbReference type="Pfam" id="PF00570">
    <property type="entry name" value="HRDC"/>
    <property type="match status" value="1"/>
</dbReference>
<gene>
    <name evidence="6" type="primary">rnd</name>
    <name evidence="8" type="ORF">BTE48_07020</name>
</gene>
<evidence type="ECO:0000259" key="7">
    <source>
        <dbReference type="PROSITE" id="PS50967"/>
    </source>
</evidence>
<dbReference type="GO" id="GO:0042780">
    <property type="term" value="P:tRNA 3'-end processing"/>
    <property type="evidence" value="ECO:0007669"/>
    <property type="project" value="UniProtKB-UniRule"/>
</dbReference>
<dbReference type="GO" id="GO:0000166">
    <property type="term" value="F:nucleotide binding"/>
    <property type="evidence" value="ECO:0007669"/>
    <property type="project" value="InterPro"/>
</dbReference>
<reference evidence="8 9" key="1">
    <citation type="submission" date="2017-01" db="EMBL/GenBank/DDBJ databases">
        <title>Genome Sequencing of a Marine Spirillum, Oceanospirillum multiglobuliferum ATCC 33336, from Japan.</title>
        <authorList>
            <person name="Carney J.G."/>
            <person name="Trachtenberg A.M."/>
            <person name="Rheaume B.A."/>
            <person name="Linnane J.D."/>
            <person name="Pitts N.L."/>
            <person name="Mykles D.L."/>
            <person name="Maclea K.S."/>
        </authorList>
    </citation>
    <scope>NUCLEOTIDE SEQUENCE [LARGE SCALE GENOMIC DNA]</scope>
    <source>
        <strain evidence="8 9">ATCC 33336</strain>
    </source>
</reference>
<dbReference type="InterPro" id="IPR002121">
    <property type="entry name" value="HRDC_dom"/>
</dbReference>
<keyword evidence="3 6" id="KW-0540">Nuclease</keyword>
<keyword evidence="4 6" id="KW-0378">Hydrolase</keyword>
<dbReference type="AlphaFoldDB" id="A0A1V4T7N6"/>
<accession>A0A1V4T7N6</accession>
<dbReference type="InterPro" id="IPR002562">
    <property type="entry name" value="3'-5'_exonuclease_dom"/>
</dbReference>
<dbReference type="PANTHER" id="PTHR47649:SF1">
    <property type="entry name" value="RIBONUCLEASE D"/>
    <property type="match status" value="1"/>
</dbReference>
<dbReference type="STRING" id="64969.SAMN02745127_01115"/>
<dbReference type="NCBIfam" id="TIGR01388">
    <property type="entry name" value="rnd"/>
    <property type="match status" value="1"/>
</dbReference>
<dbReference type="Pfam" id="PF21293">
    <property type="entry name" value="RNAseD_HRDC_C"/>
    <property type="match status" value="1"/>
</dbReference>
<evidence type="ECO:0000256" key="1">
    <source>
        <dbReference type="ARBA" id="ARBA00022490"/>
    </source>
</evidence>
<dbReference type="InterPro" id="IPR006292">
    <property type="entry name" value="RNase_D"/>
</dbReference>
<comment type="catalytic activity">
    <reaction evidence="6">
        <text>Exonucleolytic cleavage that removes extra residues from the 3'-terminus of tRNA to produce 5'-mononucleotides.</text>
        <dbReference type="EC" id="3.1.13.5"/>
    </reaction>
</comment>
<dbReference type="InterPro" id="IPR051086">
    <property type="entry name" value="RNase_D-like"/>
</dbReference>
<keyword evidence="5 6" id="KW-0269">Exonuclease</keyword>
<dbReference type="CDD" id="cd06142">
    <property type="entry name" value="RNaseD_exo"/>
    <property type="match status" value="1"/>
</dbReference>
<name>A0A1V4T7N6_9GAMM</name>
<comment type="function">
    <text evidence="6">Exonuclease involved in the 3' processing of various precursor tRNAs. Initiates hydrolysis at the 3'-terminus of an RNA molecule and releases 5'-mononucleotides.</text>
</comment>
<dbReference type="InterPro" id="IPR010997">
    <property type="entry name" value="HRDC-like_sf"/>
</dbReference>
<dbReference type="EMBL" id="MTSM01000006">
    <property type="protein sequence ID" value="OPX55964.1"/>
    <property type="molecule type" value="Genomic_DNA"/>
</dbReference>
<keyword evidence="9" id="KW-1185">Reference proteome</keyword>
<dbReference type="SMART" id="SM00341">
    <property type="entry name" value="HRDC"/>
    <property type="match status" value="1"/>
</dbReference>
<evidence type="ECO:0000256" key="6">
    <source>
        <dbReference type="HAMAP-Rule" id="MF_01899"/>
    </source>
</evidence>
<dbReference type="PROSITE" id="PS50967">
    <property type="entry name" value="HRDC"/>
    <property type="match status" value="1"/>
</dbReference>